<proteinExistence type="predicted"/>
<keyword evidence="1" id="KW-0812">Transmembrane</keyword>
<evidence type="ECO:0008006" key="4">
    <source>
        <dbReference type="Google" id="ProtNLM"/>
    </source>
</evidence>
<evidence type="ECO:0000313" key="2">
    <source>
        <dbReference type="EMBL" id="SNQ47881.1"/>
    </source>
</evidence>
<name>A0A2I2KQD7_9ACTN</name>
<dbReference type="EMBL" id="FZMO01000120">
    <property type="protein sequence ID" value="SNQ47881.1"/>
    <property type="molecule type" value="Genomic_DNA"/>
</dbReference>
<evidence type="ECO:0000256" key="1">
    <source>
        <dbReference type="SAM" id="Phobius"/>
    </source>
</evidence>
<gene>
    <name evidence="2" type="ORF">FRACA_2060005</name>
</gene>
<protein>
    <recommendedName>
        <fullName evidence="4">DUF218 domain-containing protein</fullName>
    </recommendedName>
</protein>
<reference evidence="2 3" key="1">
    <citation type="submission" date="2017-06" db="EMBL/GenBank/DDBJ databases">
        <authorList>
            <person name="Kim H.J."/>
            <person name="Triplett B.A."/>
        </authorList>
    </citation>
    <scope>NUCLEOTIDE SEQUENCE [LARGE SCALE GENOMIC DNA]</scope>
    <source>
        <strain evidence="2">FRACA_ARgP5</strain>
    </source>
</reference>
<organism evidence="2 3">
    <name type="scientific">Frankia canadensis</name>
    <dbReference type="NCBI Taxonomy" id="1836972"/>
    <lineage>
        <taxon>Bacteria</taxon>
        <taxon>Bacillati</taxon>
        <taxon>Actinomycetota</taxon>
        <taxon>Actinomycetes</taxon>
        <taxon>Frankiales</taxon>
        <taxon>Frankiaceae</taxon>
        <taxon>Frankia</taxon>
    </lineage>
</organism>
<feature type="transmembrane region" description="Helical" evidence="1">
    <location>
        <begin position="20"/>
        <end position="41"/>
    </location>
</feature>
<keyword evidence="1" id="KW-0472">Membrane</keyword>
<evidence type="ECO:0000313" key="3">
    <source>
        <dbReference type="Proteomes" id="UP000234331"/>
    </source>
</evidence>
<sequence length="185" mass="19654">MTTAPLGTGAATTPGRRRAVVLGVAAALAVAFVVATTRLFVLPHQDRPARADAIVMFAGSPGRLERAVALAQAGYAPVLAVSQPTAEDPCPTDIPGVEVICFSPSPRTTQGESRWVAEAARARGWNSLIVVAATSQSTRAHLRLARCYSGETRMIGVPLPRTMWPYMIAYEWAALGKALLLQRTC</sequence>
<dbReference type="AlphaFoldDB" id="A0A2I2KQD7"/>
<accession>A0A2I2KQD7</accession>
<dbReference type="RefSeq" id="WP_101831661.1">
    <property type="nucleotide sequence ID" value="NZ_FZMO01000120.1"/>
</dbReference>
<dbReference type="Proteomes" id="UP000234331">
    <property type="component" value="Unassembled WGS sequence"/>
</dbReference>
<keyword evidence="1" id="KW-1133">Transmembrane helix</keyword>
<keyword evidence="3" id="KW-1185">Reference proteome</keyword>
<dbReference type="OrthoDB" id="4772924at2"/>